<organism evidence="2 3">
    <name type="scientific">Erwinia amylovora NBRC 12687 = CFBP 1232</name>
    <dbReference type="NCBI Taxonomy" id="1219359"/>
    <lineage>
        <taxon>Bacteria</taxon>
        <taxon>Pseudomonadati</taxon>
        <taxon>Pseudomonadota</taxon>
        <taxon>Gammaproteobacteria</taxon>
        <taxon>Enterobacterales</taxon>
        <taxon>Erwiniaceae</taxon>
        <taxon>Erwinia</taxon>
    </lineage>
</organism>
<reference evidence="2 3" key="2">
    <citation type="submission" date="2013-04" db="EMBL/GenBank/DDBJ databases">
        <title>Comparative genomics of 12 strains of Erwinia amylovora identifies a pan-genome with a large conserved core and provides insights into host specificity.</title>
        <authorList>
            <person name="Mann R.A."/>
            <person name="Smits T.H.M."/>
            <person name="Buehlmann A."/>
            <person name="Blom J."/>
            <person name="Goesmann A."/>
            <person name="Frey J.E."/>
            <person name="Plummer K.M."/>
            <person name="Beer S.V."/>
            <person name="Luck J."/>
            <person name="Duffy B."/>
            <person name="Rodoni B."/>
        </authorList>
    </citation>
    <scope>NUCLEOTIDE SEQUENCE [LARGE SCALE GENOMIC DNA]</scope>
    <source>
        <strain evidence="3">CFBP 1232</strain>
    </source>
</reference>
<reference evidence="2 3" key="1">
    <citation type="submission" date="2012-11" db="EMBL/GenBank/DDBJ databases">
        <authorList>
            <person name="Linke B."/>
        </authorList>
    </citation>
    <scope>NUCLEOTIDE SEQUENCE [LARGE SCALE GENOMIC DNA]</scope>
    <source>
        <strain evidence="3">CFBP 1232</strain>
    </source>
</reference>
<dbReference type="RefSeq" id="WP_004159584.1">
    <property type="nucleotide sequence ID" value="NZ_BAYW01000010.1"/>
</dbReference>
<dbReference type="GeneID" id="97606986"/>
<sequence length="156" mass="17997">MRRCYFTIAAVIVFSCGWFFAPWILFYNMEDCISKNIIIYDEPDRYVISRSTWFTYRGGQEHRYSAQVSIDGPQGKIDEFSSERTIETERHFNYDSINVNTVKSFRIAGPLTSDPRTGKYIDPQAKEGFTGQIHLFRYKNSCLVAGFKGGPLSICQ</sequence>
<dbReference type="AlphaFoldDB" id="A0A831ERU5"/>
<accession>A0A831ERU5</accession>
<dbReference type="Proteomes" id="UP000013111">
    <property type="component" value="Unassembled WGS sequence"/>
</dbReference>
<evidence type="ECO:0000313" key="3">
    <source>
        <dbReference type="Proteomes" id="UP000013111"/>
    </source>
</evidence>
<proteinExistence type="predicted"/>
<name>A0A831ERU5_ERWAM</name>
<comment type="caution">
    <text evidence="2">The sequence shown here is derived from an EMBL/GenBank/DDBJ whole genome shotgun (WGS) entry which is preliminary data.</text>
</comment>
<feature type="transmembrane region" description="Helical" evidence="1">
    <location>
        <begin position="6"/>
        <end position="27"/>
    </location>
</feature>
<evidence type="ECO:0000256" key="1">
    <source>
        <dbReference type="SAM" id="Phobius"/>
    </source>
</evidence>
<keyword evidence="1" id="KW-0812">Transmembrane</keyword>
<dbReference type="EMBL" id="CAPB01000035">
    <property type="protein sequence ID" value="CCO94825.1"/>
    <property type="molecule type" value="Genomic_DNA"/>
</dbReference>
<dbReference type="PROSITE" id="PS51257">
    <property type="entry name" value="PROKAR_LIPOPROTEIN"/>
    <property type="match status" value="1"/>
</dbReference>
<gene>
    <name evidence="2" type="ORF">BN437_2915</name>
</gene>
<keyword evidence="1" id="KW-0472">Membrane</keyword>
<keyword evidence="1" id="KW-1133">Transmembrane helix</keyword>
<protein>
    <submittedName>
        <fullName evidence="2">Uncharacterized protein</fullName>
    </submittedName>
</protein>
<evidence type="ECO:0000313" key="2">
    <source>
        <dbReference type="EMBL" id="CCO94825.1"/>
    </source>
</evidence>